<keyword evidence="3" id="KW-1185">Reference proteome</keyword>
<dbReference type="AlphaFoldDB" id="A0A517NU81"/>
<dbReference type="InterPro" id="IPR018946">
    <property type="entry name" value="PhoD-like_MPP"/>
</dbReference>
<dbReference type="Pfam" id="PF09423">
    <property type="entry name" value="PhoD"/>
    <property type="match status" value="1"/>
</dbReference>
<name>A0A517NU81_9BACT</name>
<protein>
    <recommendedName>
        <fullName evidence="1">PhoD-like phosphatase metallophosphatase domain-containing protein</fullName>
    </recommendedName>
</protein>
<dbReference type="PROSITE" id="PS51318">
    <property type="entry name" value="TAT"/>
    <property type="match status" value="1"/>
</dbReference>
<dbReference type="Gene3D" id="3.60.21.70">
    <property type="entry name" value="PhoD-like phosphatase"/>
    <property type="match status" value="1"/>
</dbReference>
<dbReference type="InterPro" id="IPR038607">
    <property type="entry name" value="PhoD-like_sf"/>
</dbReference>
<accession>A0A517NU81</accession>
<reference evidence="2 3" key="1">
    <citation type="submission" date="2019-02" db="EMBL/GenBank/DDBJ databases">
        <title>Deep-cultivation of Planctomycetes and their phenomic and genomic characterization uncovers novel biology.</title>
        <authorList>
            <person name="Wiegand S."/>
            <person name="Jogler M."/>
            <person name="Boedeker C."/>
            <person name="Pinto D."/>
            <person name="Vollmers J."/>
            <person name="Rivas-Marin E."/>
            <person name="Kohn T."/>
            <person name="Peeters S.H."/>
            <person name="Heuer A."/>
            <person name="Rast P."/>
            <person name="Oberbeckmann S."/>
            <person name="Bunk B."/>
            <person name="Jeske O."/>
            <person name="Meyerdierks A."/>
            <person name="Storesund J.E."/>
            <person name="Kallscheuer N."/>
            <person name="Luecker S."/>
            <person name="Lage O.M."/>
            <person name="Pohl T."/>
            <person name="Merkel B.J."/>
            <person name="Hornburger P."/>
            <person name="Mueller R.-W."/>
            <person name="Bruemmer F."/>
            <person name="Labrenz M."/>
            <person name="Spormann A.M."/>
            <person name="Op den Camp H."/>
            <person name="Overmann J."/>
            <person name="Amann R."/>
            <person name="Jetten M.S.M."/>
            <person name="Mascher T."/>
            <person name="Medema M.H."/>
            <person name="Devos D.P."/>
            <person name="Kaster A.-K."/>
            <person name="Ovreas L."/>
            <person name="Rohde M."/>
            <person name="Galperin M.Y."/>
            <person name="Jogler C."/>
        </authorList>
    </citation>
    <scope>NUCLEOTIDE SEQUENCE [LARGE SCALE GENOMIC DNA]</scope>
    <source>
        <strain evidence="2 3">K23_9</strain>
    </source>
</reference>
<organism evidence="2 3">
    <name type="scientific">Stieleria marina</name>
    <dbReference type="NCBI Taxonomy" id="1930275"/>
    <lineage>
        <taxon>Bacteria</taxon>
        <taxon>Pseudomonadati</taxon>
        <taxon>Planctomycetota</taxon>
        <taxon>Planctomycetia</taxon>
        <taxon>Pirellulales</taxon>
        <taxon>Pirellulaceae</taxon>
        <taxon>Stieleria</taxon>
    </lineage>
</organism>
<evidence type="ECO:0000313" key="3">
    <source>
        <dbReference type="Proteomes" id="UP000319817"/>
    </source>
</evidence>
<dbReference type="EMBL" id="CP036526">
    <property type="protein sequence ID" value="QDT10672.1"/>
    <property type="molecule type" value="Genomic_DNA"/>
</dbReference>
<dbReference type="RefSeq" id="WP_145418389.1">
    <property type="nucleotide sequence ID" value="NZ_CP036526.1"/>
</dbReference>
<dbReference type="Proteomes" id="UP000319817">
    <property type="component" value="Chromosome"/>
</dbReference>
<gene>
    <name evidence="2" type="ORF">K239x_26290</name>
</gene>
<dbReference type="OrthoDB" id="219988at2"/>
<dbReference type="InterPro" id="IPR006311">
    <property type="entry name" value="TAT_signal"/>
</dbReference>
<evidence type="ECO:0000313" key="2">
    <source>
        <dbReference type="EMBL" id="QDT10672.1"/>
    </source>
</evidence>
<feature type="domain" description="PhoD-like phosphatase metallophosphatase" evidence="1">
    <location>
        <begin position="593"/>
        <end position="725"/>
    </location>
</feature>
<sequence>MSSSKSDLHRREFLKNSVAASVAGSLAAQSMNAQELAATAKKETFVFPATDSLVHPRGWQSLNPGYWQVEGGALRRRLTNVGDRARRTGFPFHSMSKGQVMETQYDPSLPAGMIYRSDVRLSGSYRITATLTYRGDRPAPADGDDPNWKMYQDGYGRMGIAFGAKSLLESFGKARNVSQVVYDDSGRMLIVRPGKKQQPVAGGDGVKLAVGDRITIVVDVIGKRGSSEVTVRFSRSSDESTKDEMLLSVQTTMPTNLTEGYVGIVGRGLIDFEVNDFVVSGEKIAKSKPTSFDCYACYPLGDTLAQNDNGDWNVRFVSIFHSDGDNAELRIADSPAPVGGWQNVKVAGSAKIVSNDFRRNTSVIDAQLPANPADKTLYYTIWKDGVDVTADTRIGSPEVGPGTGFVGDVPATGQYVGRLPRLQAPYKLCGLSCHAITSGLQQKTRDGYQIKGGGAEWQFRDQPSEGSYKHLDDYKFQIMVWEDDVWYMELIMYPPSTDDAYKIINRSIGGPTSRWQMMRHWNIINPGDHDYGMDDVKGPEQLVIRSVPGLGQDITYMQRNFQIVHHLTTGAQEVDPLENPKKWRAWKMPNFDFTLVILDSRLWRSSQDTDIWDDSGWENFKSLYDRTDPTRSLLGEEQFGWLQQLVTTDSSRLMCLTGINGMHTVWTGGKGDSESSTHPMKFSQRDRVTADYAGWVKAGSDRVLELLGSRDGIVTVYGDVHNGCIMKNIEHRIIECSFGPIGRNGGRGVIPGFGPKMKDVDGREVEISSLYHQHYADAELSPHAKGEPFYWNFLEMEFDPTQPDPKIDLRIRNLIDRPRDKPRGGGGLRTNASATGRLFPACVTAESSLPDADVHFMTLNGTPLRATRSFADGRVPTVGLDGIEPGDKILMLASDGDKTESKIVVASHS</sequence>
<proteinExistence type="predicted"/>
<evidence type="ECO:0000259" key="1">
    <source>
        <dbReference type="Pfam" id="PF09423"/>
    </source>
</evidence>